<evidence type="ECO:0000313" key="12">
    <source>
        <dbReference type="Proteomes" id="UP000182793"/>
    </source>
</evidence>
<feature type="transmembrane region" description="Helical" evidence="8">
    <location>
        <begin position="188"/>
        <end position="205"/>
    </location>
</feature>
<comment type="similarity">
    <text evidence="2">Belongs to the nicotinamide ribonucleoside (NR) uptake permease (TC 4.B.1) family.</text>
</comment>
<evidence type="ECO:0000313" key="10">
    <source>
        <dbReference type="EMBL" id="SFL49578.1"/>
    </source>
</evidence>
<evidence type="ECO:0000256" key="1">
    <source>
        <dbReference type="ARBA" id="ARBA00004651"/>
    </source>
</evidence>
<gene>
    <name evidence="9" type="ORF">H702_08910</name>
    <name evidence="10" type="ORF">SAMN02910290_02018</name>
</gene>
<evidence type="ECO:0000313" key="9">
    <source>
        <dbReference type="EMBL" id="KFN86920.1"/>
    </source>
</evidence>
<dbReference type="PANTHER" id="PTHR36122:SF2">
    <property type="entry name" value="NICOTINAMIDE RIBOSIDE TRANSPORTER PNUC"/>
    <property type="match status" value="1"/>
</dbReference>
<evidence type="ECO:0000313" key="11">
    <source>
        <dbReference type="Proteomes" id="UP000029382"/>
    </source>
</evidence>
<keyword evidence="6 8" id="KW-1133">Transmembrane helix</keyword>
<dbReference type="GO" id="GO:0005886">
    <property type="term" value="C:plasma membrane"/>
    <property type="evidence" value="ECO:0007669"/>
    <property type="project" value="UniProtKB-SubCell"/>
</dbReference>
<dbReference type="InterPro" id="IPR006419">
    <property type="entry name" value="NMN_transpt_PnuC"/>
</dbReference>
<dbReference type="Proteomes" id="UP000029382">
    <property type="component" value="Unassembled WGS sequence"/>
</dbReference>
<sequence length="244" mass="27638">MKKELSLKESFNNAWNRFDLKEKIFVIFAFLVSLGFTLYGMIPTLFSGDLNILHVLSIIMSIFGFIGTWTLAIQWQHTFKANGVQNVAGILVAGIQGVYGEMFKSCYYLATEFIGHYNWKKRRNDDGELVVDKKFSLKDVLIAVFFWTFGLGFISYWMGGQKIVLDAITNGLSFTAQQRQVKGHLDGYYIWLVVDLLSFILYLSIGNPIVAFSYLGMVAQGFVGIIIWKKSQGQESLAQETVAE</sequence>
<keyword evidence="5 8" id="KW-0812">Transmembrane</keyword>
<dbReference type="Pfam" id="PF04973">
    <property type="entry name" value="NMN_transporter"/>
    <property type="match status" value="1"/>
</dbReference>
<comment type="subcellular location">
    <subcellularLocation>
        <location evidence="1">Cell membrane</location>
        <topology evidence="1">Multi-pass membrane protein</topology>
    </subcellularLocation>
</comment>
<dbReference type="AlphaFoldDB" id="A0A091BR46"/>
<evidence type="ECO:0000256" key="6">
    <source>
        <dbReference type="ARBA" id="ARBA00022989"/>
    </source>
</evidence>
<keyword evidence="7 8" id="KW-0472">Membrane</keyword>
<dbReference type="NCBIfam" id="TIGR01528">
    <property type="entry name" value="NMN_trans_PnuC"/>
    <property type="match status" value="1"/>
</dbReference>
<keyword evidence="12" id="KW-1185">Reference proteome</keyword>
<evidence type="ECO:0000256" key="5">
    <source>
        <dbReference type="ARBA" id="ARBA00022692"/>
    </source>
</evidence>
<reference evidence="10 12" key="2">
    <citation type="submission" date="2016-10" db="EMBL/GenBank/DDBJ databases">
        <authorList>
            <person name="Varghese N."/>
            <person name="Submissions S."/>
        </authorList>
    </citation>
    <scope>NUCLEOTIDE SEQUENCE [LARGE SCALE GENOMIC DNA]</scope>
    <source>
        <strain evidence="10 12">JB1</strain>
    </source>
</reference>
<dbReference type="RefSeq" id="WP_039697338.1">
    <property type="nucleotide sequence ID" value="NZ_AUZH01000029.1"/>
</dbReference>
<reference evidence="9 11" key="1">
    <citation type="journal article" date="2014" name="Genome Announc.">
        <title>Draft Genome Sequences of Streptococcus bovis Strains ATCC 33317 and JB1.</title>
        <authorList>
            <person name="Benahmed F.H."/>
            <person name="Gopinath G.R."/>
            <person name="Harbottle H."/>
            <person name="Cotta M.A."/>
            <person name="Luo Y."/>
            <person name="Henderson C."/>
            <person name="Teri P."/>
            <person name="Soppet D."/>
            <person name="Rasmussen M."/>
            <person name="Whitehead T.R."/>
            <person name="Davidson M."/>
        </authorList>
    </citation>
    <scope>NUCLEOTIDE SEQUENCE [LARGE SCALE GENOMIC DNA]</scope>
    <source>
        <strain evidence="9 11">JB1</strain>
    </source>
</reference>
<dbReference type="Proteomes" id="UP000182793">
    <property type="component" value="Unassembled WGS sequence"/>
</dbReference>
<name>A0A091BR46_STREI</name>
<evidence type="ECO:0000256" key="8">
    <source>
        <dbReference type="SAM" id="Phobius"/>
    </source>
</evidence>
<organism evidence="9 11">
    <name type="scientific">Streptococcus equinus JB1</name>
    <dbReference type="NCBI Taxonomy" id="1294274"/>
    <lineage>
        <taxon>Bacteria</taxon>
        <taxon>Bacillati</taxon>
        <taxon>Bacillota</taxon>
        <taxon>Bacilli</taxon>
        <taxon>Lactobacillales</taxon>
        <taxon>Streptococcaceae</taxon>
        <taxon>Streptococcus</taxon>
    </lineage>
</organism>
<feature type="transmembrane region" description="Helical" evidence="8">
    <location>
        <begin position="52"/>
        <end position="75"/>
    </location>
</feature>
<feature type="transmembrane region" description="Helical" evidence="8">
    <location>
        <begin position="24"/>
        <end position="46"/>
    </location>
</feature>
<protein>
    <submittedName>
        <fullName evidence="9 10">Transporter</fullName>
    </submittedName>
</protein>
<accession>A0A091BR46</accession>
<evidence type="ECO:0000256" key="7">
    <source>
        <dbReference type="ARBA" id="ARBA00023136"/>
    </source>
</evidence>
<keyword evidence="3" id="KW-0813">Transport</keyword>
<feature type="transmembrane region" description="Helical" evidence="8">
    <location>
        <begin position="87"/>
        <end position="110"/>
    </location>
</feature>
<proteinExistence type="inferred from homology"/>
<feature type="transmembrane region" description="Helical" evidence="8">
    <location>
        <begin position="140"/>
        <end position="158"/>
    </location>
</feature>
<dbReference type="GO" id="GO:0034257">
    <property type="term" value="F:nicotinamide riboside transmembrane transporter activity"/>
    <property type="evidence" value="ECO:0007669"/>
    <property type="project" value="InterPro"/>
</dbReference>
<evidence type="ECO:0000256" key="2">
    <source>
        <dbReference type="ARBA" id="ARBA00006669"/>
    </source>
</evidence>
<comment type="caution">
    <text evidence="9">The sequence shown here is derived from an EMBL/GenBank/DDBJ whole genome shotgun (WGS) entry which is preliminary data.</text>
</comment>
<dbReference type="PANTHER" id="PTHR36122">
    <property type="entry name" value="NICOTINAMIDE RIBOSIDE TRANSPORTER PNUC"/>
    <property type="match status" value="1"/>
</dbReference>
<feature type="transmembrane region" description="Helical" evidence="8">
    <location>
        <begin position="211"/>
        <end position="228"/>
    </location>
</feature>
<keyword evidence="4" id="KW-1003">Cell membrane</keyword>
<evidence type="ECO:0000256" key="3">
    <source>
        <dbReference type="ARBA" id="ARBA00022448"/>
    </source>
</evidence>
<dbReference type="EMBL" id="FOTG01000020">
    <property type="protein sequence ID" value="SFL49578.1"/>
    <property type="molecule type" value="Genomic_DNA"/>
</dbReference>
<dbReference type="EMBL" id="AUZH01000029">
    <property type="protein sequence ID" value="KFN86920.1"/>
    <property type="molecule type" value="Genomic_DNA"/>
</dbReference>
<evidence type="ECO:0000256" key="4">
    <source>
        <dbReference type="ARBA" id="ARBA00022475"/>
    </source>
</evidence>